<protein>
    <recommendedName>
        <fullName evidence="10">Glucose dehydrogenase</fullName>
    </recommendedName>
</protein>
<organism evidence="8 9">
    <name type="scientific">Kumtagia ephedrae</name>
    <dbReference type="NCBI Taxonomy" id="2116701"/>
    <lineage>
        <taxon>Bacteria</taxon>
        <taxon>Pseudomonadati</taxon>
        <taxon>Pseudomonadota</taxon>
        <taxon>Alphaproteobacteria</taxon>
        <taxon>Hyphomicrobiales</taxon>
        <taxon>Phyllobacteriaceae</taxon>
        <taxon>Kumtagia</taxon>
    </lineage>
</organism>
<evidence type="ECO:0008006" key="10">
    <source>
        <dbReference type="Google" id="ProtNLM"/>
    </source>
</evidence>
<feature type="domain" description="Glucose-methanol-choline oxidoreductase N-terminal" evidence="6">
    <location>
        <begin position="4"/>
        <end position="302"/>
    </location>
</feature>
<dbReference type="InterPro" id="IPR007867">
    <property type="entry name" value="GMC_OxRtase_C"/>
</dbReference>
<comment type="similarity">
    <text evidence="2">Belongs to the GMC oxidoreductase family.</text>
</comment>
<evidence type="ECO:0000256" key="5">
    <source>
        <dbReference type="PIRSR" id="PIRSR000137-2"/>
    </source>
</evidence>
<dbReference type="Gene3D" id="3.30.410.40">
    <property type="match status" value="1"/>
</dbReference>
<gene>
    <name evidence="8" type="ORF">C7I84_21925</name>
</gene>
<dbReference type="SUPFAM" id="SSF54373">
    <property type="entry name" value="FAD-linked reductases, C-terminal domain"/>
    <property type="match status" value="1"/>
</dbReference>
<dbReference type="PANTHER" id="PTHR11552:SF147">
    <property type="entry name" value="CHOLINE DEHYDROGENASE, MITOCHONDRIAL"/>
    <property type="match status" value="1"/>
</dbReference>
<reference evidence="8 9" key="1">
    <citation type="submission" date="2018-03" db="EMBL/GenBank/DDBJ databases">
        <title>The draft genome of Mesorhizobium sp. 6GN-30.</title>
        <authorList>
            <person name="Liu L."/>
            <person name="Li L."/>
            <person name="Wang T."/>
            <person name="Zhang X."/>
            <person name="Liang L."/>
        </authorList>
    </citation>
    <scope>NUCLEOTIDE SEQUENCE [LARGE SCALE GENOMIC DNA]</scope>
    <source>
        <strain evidence="8 9">6GN30</strain>
    </source>
</reference>
<dbReference type="GO" id="GO:0016614">
    <property type="term" value="F:oxidoreductase activity, acting on CH-OH group of donors"/>
    <property type="evidence" value="ECO:0007669"/>
    <property type="project" value="InterPro"/>
</dbReference>
<dbReference type="InterPro" id="IPR036188">
    <property type="entry name" value="FAD/NAD-bd_sf"/>
</dbReference>
<keyword evidence="4 5" id="KW-0274">FAD</keyword>
<dbReference type="RefSeq" id="WP_106774350.1">
    <property type="nucleotide sequence ID" value="NZ_PXYK01000024.1"/>
</dbReference>
<evidence type="ECO:0000313" key="8">
    <source>
        <dbReference type="EMBL" id="PSJ55995.1"/>
    </source>
</evidence>
<evidence type="ECO:0000256" key="1">
    <source>
        <dbReference type="ARBA" id="ARBA00001974"/>
    </source>
</evidence>
<feature type="binding site" evidence="5">
    <location>
        <position position="90"/>
    </location>
    <ligand>
        <name>FAD</name>
        <dbReference type="ChEBI" id="CHEBI:57692"/>
    </ligand>
</feature>
<comment type="cofactor">
    <cofactor evidence="1 5">
        <name>FAD</name>
        <dbReference type="ChEBI" id="CHEBI:57692"/>
    </cofactor>
</comment>
<evidence type="ECO:0000256" key="2">
    <source>
        <dbReference type="ARBA" id="ARBA00010790"/>
    </source>
</evidence>
<dbReference type="PIRSF" id="PIRSF000137">
    <property type="entry name" value="Alcohol_oxidase"/>
    <property type="match status" value="1"/>
</dbReference>
<dbReference type="AlphaFoldDB" id="A0A2P7S0J6"/>
<dbReference type="Gene3D" id="3.30.560.10">
    <property type="entry name" value="Glucose Oxidase, domain 3"/>
    <property type="match status" value="1"/>
</dbReference>
<dbReference type="InterPro" id="IPR012132">
    <property type="entry name" value="GMC_OxRdtase"/>
</dbReference>
<feature type="binding site" evidence="5">
    <location>
        <position position="227"/>
    </location>
    <ligand>
        <name>FAD</name>
        <dbReference type="ChEBI" id="CHEBI:57692"/>
    </ligand>
</feature>
<feature type="binding site" evidence="5">
    <location>
        <begin position="498"/>
        <end position="499"/>
    </location>
    <ligand>
        <name>FAD</name>
        <dbReference type="ChEBI" id="CHEBI:57692"/>
    </ligand>
</feature>
<accession>A0A2P7S0J6</accession>
<evidence type="ECO:0000256" key="3">
    <source>
        <dbReference type="ARBA" id="ARBA00022630"/>
    </source>
</evidence>
<evidence type="ECO:0000259" key="6">
    <source>
        <dbReference type="Pfam" id="PF00732"/>
    </source>
</evidence>
<name>A0A2P7S0J6_9HYPH</name>
<dbReference type="OrthoDB" id="9785276at2"/>
<keyword evidence="9" id="KW-1185">Reference proteome</keyword>
<dbReference type="SUPFAM" id="SSF51905">
    <property type="entry name" value="FAD/NAD(P)-binding domain"/>
    <property type="match status" value="1"/>
</dbReference>
<proteinExistence type="inferred from homology"/>
<comment type="caution">
    <text evidence="8">The sequence shown here is derived from an EMBL/GenBank/DDBJ whole genome shotgun (WGS) entry which is preliminary data.</text>
</comment>
<dbReference type="InterPro" id="IPR000172">
    <property type="entry name" value="GMC_OxRdtase_N"/>
</dbReference>
<evidence type="ECO:0000259" key="7">
    <source>
        <dbReference type="Pfam" id="PF05199"/>
    </source>
</evidence>
<feature type="domain" description="Glucose-methanol-choline oxidoreductase C-terminal" evidence="7">
    <location>
        <begin position="370"/>
        <end position="552"/>
    </location>
</feature>
<dbReference type="GO" id="GO:0050660">
    <property type="term" value="F:flavin adenine dinucleotide binding"/>
    <property type="evidence" value="ECO:0007669"/>
    <property type="project" value="InterPro"/>
</dbReference>
<dbReference type="Gene3D" id="3.50.50.60">
    <property type="entry name" value="FAD/NAD(P)-binding domain"/>
    <property type="match status" value="2"/>
</dbReference>
<sequence length="564" mass="62427">MQLDYIIVGGGSAGAVLASRLSENGAKQVALFEAGPDTPPDDVPDVIADSYPGLSYFDPRYHWTQLRVYNRSPRLNSQPPKTAKLEQAKVMGGGSSINGQFAVRGLPHDYDEWEGLGLKGWGWEGMLPYLKKLERDLDFDGELHNRSGNIPIRRVFPDDWAGFTRSVLKATEADCPYQPDYNASFEDGSFPLPLSNENERRVSTAVGYLHKEARARKNLHIFANAFVENLIIEGKRATGVRVTIGGDTKTYSAREVIVSAGALHSPAILMRAGIGPAAQLARLGIDVVADLPGVGENLTDHPHIAVGAHFRKSARLRPGQRRHIFLGVRYSSNHADCHTGDMLLMPVNRAGWHPLGKAMGALNVCVNKSYSRGTVTLKSRDQNEEPIVDLNLASDGRDLMRLVDGFKRIYRIMTAPDVQRHVNTWFLAGYSDEARALSVRKASNWIKTASAAYAFDYLPFFREELLKRKFGTTDRMHKMMQDEELIVEWVKQSVWSGWHVSGTCKMGTEDDPLAVLDDRCRVRGVEGLRVVDASIMPTIVAANTNITTIAMAEKAADLILESVN</sequence>
<evidence type="ECO:0000313" key="9">
    <source>
        <dbReference type="Proteomes" id="UP000241229"/>
    </source>
</evidence>
<dbReference type="PANTHER" id="PTHR11552">
    <property type="entry name" value="GLUCOSE-METHANOL-CHOLINE GMC OXIDOREDUCTASE"/>
    <property type="match status" value="1"/>
</dbReference>
<keyword evidence="3" id="KW-0285">Flavoprotein</keyword>
<evidence type="ECO:0000256" key="4">
    <source>
        <dbReference type="ARBA" id="ARBA00022827"/>
    </source>
</evidence>
<dbReference type="Proteomes" id="UP000241229">
    <property type="component" value="Unassembled WGS sequence"/>
</dbReference>
<dbReference type="Pfam" id="PF00732">
    <property type="entry name" value="GMC_oxred_N"/>
    <property type="match status" value="1"/>
</dbReference>
<dbReference type="EMBL" id="PXYK01000024">
    <property type="protein sequence ID" value="PSJ55995.1"/>
    <property type="molecule type" value="Genomic_DNA"/>
</dbReference>
<dbReference type="Pfam" id="PF05199">
    <property type="entry name" value="GMC_oxred_C"/>
    <property type="match status" value="1"/>
</dbReference>